<evidence type="ECO:0000259" key="5">
    <source>
        <dbReference type="PROSITE" id="PS50110"/>
    </source>
</evidence>
<dbReference type="RefSeq" id="WP_147684259.1">
    <property type="nucleotide sequence ID" value="NZ_VDUX01000002.1"/>
</dbReference>
<dbReference type="Pfam" id="PF00072">
    <property type="entry name" value="Response_reg"/>
    <property type="match status" value="1"/>
</dbReference>
<dbReference type="GO" id="GO:0006355">
    <property type="term" value="P:regulation of DNA-templated transcription"/>
    <property type="evidence" value="ECO:0007669"/>
    <property type="project" value="InterPro"/>
</dbReference>
<dbReference type="SUPFAM" id="SSF52172">
    <property type="entry name" value="CheY-like"/>
    <property type="match status" value="1"/>
</dbReference>
<evidence type="ECO:0000256" key="1">
    <source>
        <dbReference type="ARBA" id="ARBA00022553"/>
    </source>
</evidence>
<dbReference type="GO" id="GO:0000160">
    <property type="term" value="P:phosphorelay signal transduction system"/>
    <property type="evidence" value="ECO:0007669"/>
    <property type="project" value="InterPro"/>
</dbReference>
<dbReference type="PROSITE" id="PS00622">
    <property type="entry name" value="HTH_LUXR_1"/>
    <property type="match status" value="1"/>
</dbReference>
<feature type="domain" description="Response regulatory" evidence="5">
    <location>
        <begin position="6"/>
        <end position="119"/>
    </location>
</feature>
<dbReference type="GO" id="GO:0003677">
    <property type="term" value="F:DNA binding"/>
    <property type="evidence" value="ECO:0007669"/>
    <property type="project" value="UniProtKB-KW"/>
</dbReference>
<dbReference type="Gene3D" id="3.40.50.2300">
    <property type="match status" value="1"/>
</dbReference>
<dbReference type="InterPro" id="IPR011006">
    <property type="entry name" value="CheY-like_superfamily"/>
</dbReference>
<evidence type="ECO:0000313" key="7">
    <source>
        <dbReference type="Proteomes" id="UP000321571"/>
    </source>
</evidence>
<dbReference type="SMART" id="SM00421">
    <property type="entry name" value="HTH_LUXR"/>
    <property type="match status" value="1"/>
</dbReference>
<proteinExistence type="predicted"/>
<dbReference type="PROSITE" id="PS50043">
    <property type="entry name" value="HTH_LUXR_2"/>
    <property type="match status" value="1"/>
</dbReference>
<keyword evidence="1 3" id="KW-0597">Phosphoprotein</keyword>
<name>A0A5C8NL62_9ACTN</name>
<comment type="caution">
    <text evidence="6">The sequence shown here is derived from an EMBL/GenBank/DDBJ whole genome shotgun (WGS) entry which is preliminary data.</text>
</comment>
<dbReference type="Pfam" id="PF00196">
    <property type="entry name" value="GerE"/>
    <property type="match status" value="1"/>
</dbReference>
<keyword evidence="2" id="KW-0238">DNA-binding</keyword>
<keyword evidence="7" id="KW-1185">Reference proteome</keyword>
<dbReference type="EMBL" id="VDUX01000002">
    <property type="protein sequence ID" value="TXL62002.1"/>
    <property type="molecule type" value="Genomic_DNA"/>
</dbReference>
<dbReference type="PANTHER" id="PTHR43214">
    <property type="entry name" value="TWO-COMPONENT RESPONSE REGULATOR"/>
    <property type="match status" value="1"/>
</dbReference>
<dbReference type="CDD" id="cd17535">
    <property type="entry name" value="REC_NarL-like"/>
    <property type="match status" value="1"/>
</dbReference>
<dbReference type="InterPro" id="IPR000792">
    <property type="entry name" value="Tscrpt_reg_LuxR_C"/>
</dbReference>
<dbReference type="PANTHER" id="PTHR43214:SF43">
    <property type="entry name" value="TWO-COMPONENT RESPONSE REGULATOR"/>
    <property type="match status" value="1"/>
</dbReference>
<dbReference type="PROSITE" id="PS50110">
    <property type="entry name" value="RESPONSE_REGULATORY"/>
    <property type="match status" value="1"/>
</dbReference>
<feature type="modified residue" description="4-aspartylphosphate" evidence="3">
    <location>
        <position position="57"/>
    </location>
</feature>
<reference evidence="6 7" key="1">
    <citation type="submission" date="2019-06" db="EMBL/GenBank/DDBJ databases">
        <title>Aeromicrobium sp. nov., isolated from a maize field.</title>
        <authorList>
            <person name="Lin S.-Y."/>
            <person name="Tsai C.-F."/>
            <person name="Young C.-C."/>
        </authorList>
    </citation>
    <scope>NUCLEOTIDE SEQUENCE [LARGE SCALE GENOMIC DNA]</scope>
    <source>
        <strain evidence="6 7">CC-CFT486</strain>
    </source>
</reference>
<dbReference type="SMART" id="SM00448">
    <property type="entry name" value="REC"/>
    <property type="match status" value="1"/>
</dbReference>
<dbReference type="InterPro" id="IPR058245">
    <property type="entry name" value="NreC/VraR/RcsB-like_REC"/>
</dbReference>
<feature type="domain" description="HTH luxR-type" evidence="4">
    <location>
        <begin position="143"/>
        <end position="209"/>
    </location>
</feature>
<dbReference type="AlphaFoldDB" id="A0A5C8NL62"/>
<dbReference type="OrthoDB" id="9808843at2"/>
<dbReference type="InterPro" id="IPR001789">
    <property type="entry name" value="Sig_transdc_resp-reg_receiver"/>
</dbReference>
<evidence type="ECO:0000256" key="3">
    <source>
        <dbReference type="PROSITE-ProRule" id="PRU00169"/>
    </source>
</evidence>
<sequence>MTDPIRVLVVDDNAVVRMGLRNLLDAREEIEVVGEADNGEDAVKENLRLEPDVVLCDVRMPGLDGVGAATQMSPTTNVLMLTYSDDLDVIRGAMAAGAKGYLVHGAHQPDEIVAAVVSASRGSSVLGPAAAKALLTDPAPAPSVDRSRWGLTAREGEVMEKVALGLTNREIAKACFLAEKTVKNHLNNIFPKLGVTTRAEAVSVWLGAARPTENA</sequence>
<dbReference type="CDD" id="cd06170">
    <property type="entry name" value="LuxR_C_like"/>
    <property type="match status" value="1"/>
</dbReference>
<evidence type="ECO:0000313" key="6">
    <source>
        <dbReference type="EMBL" id="TXL62002.1"/>
    </source>
</evidence>
<evidence type="ECO:0000259" key="4">
    <source>
        <dbReference type="PROSITE" id="PS50043"/>
    </source>
</evidence>
<accession>A0A5C8NL62</accession>
<dbReference type="PRINTS" id="PR00038">
    <property type="entry name" value="HTHLUXR"/>
</dbReference>
<gene>
    <name evidence="6" type="ORF">FHP06_04625</name>
</gene>
<dbReference type="InterPro" id="IPR039420">
    <property type="entry name" value="WalR-like"/>
</dbReference>
<dbReference type="SUPFAM" id="SSF46894">
    <property type="entry name" value="C-terminal effector domain of the bipartite response regulators"/>
    <property type="match status" value="1"/>
</dbReference>
<dbReference type="InterPro" id="IPR016032">
    <property type="entry name" value="Sig_transdc_resp-reg_C-effctor"/>
</dbReference>
<organism evidence="6 7">
    <name type="scientific">Aeromicrobium terrae</name>
    <dbReference type="NCBI Taxonomy" id="2498846"/>
    <lineage>
        <taxon>Bacteria</taxon>
        <taxon>Bacillati</taxon>
        <taxon>Actinomycetota</taxon>
        <taxon>Actinomycetes</taxon>
        <taxon>Propionibacteriales</taxon>
        <taxon>Nocardioidaceae</taxon>
        <taxon>Aeromicrobium</taxon>
    </lineage>
</organism>
<protein>
    <submittedName>
        <fullName evidence="6">Response regulator transcription factor</fullName>
    </submittedName>
</protein>
<evidence type="ECO:0000256" key="2">
    <source>
        <dbReference type="ARBA" id="ARBA00023125"/>
    </source>
</evidence>
<dbReference type="Proteomes" id="UP000321571">
    <property type="component" value="Unassembled WGS sequence"/>
</dbReference>